<protein>
    <submittedName>
        <fullName evidence="1">Uncharacterized protein</fullName>
    </submittedName>
</protein>
<sequence>MAHDTTTLRTGTVTFKSVAQIYDSDDPSPGAHRDLSEKAEDRIFRTVLSASRGWRTRLCGQIEIRVPDPAPGQGEAIVSAIREHFLRRADEMAESTALTVRVGLRECRLTAAVCAPSFIGIAICSQFKGNPFVEVAENVLVIMCWVVIWQPFQSLVFDRWTQKETAAIYKKIARMPIRVVTGE</sequence>
<organism evidence="1 2">
    <name type="scientific">Methanoregula boonei (strain DSM 21154 / JCM 14090 / 6A8)</name>
    <dbReference type="NCBI Taxonomy" id="456442"/>
    <lineage>
        <taxon>Archaea</taxon>
        <taxon>Methanobacteriati</taxon>
        <taxon>Methanobacteriota</taxon>
        <taxon>Stenosarchaea group</taxon>
        <taxon>Methanomicrobia</taxon>
        <taxon>Methanomicrobiales</taxon>
        <taxon>Methanoregulaceae</taxon>
        <taxon>Methanoregula</taxon>
    </lineage>
</organism>
<gene>
    <name evidence="1" type="ordered locus">Mboo_0192</name>
</gene>
<dbReference type="EMBL" id="CP000780">
    <property type="protein sequence ID" value="ABS54715.1"/>
    <property type="molecule type" value="Genomic_DNA"/>
</dbReference>
<evidence type="ECO:0000313" key="1">
    <source>
        <dbReference type="EMBL" id="ABS54715.1"/>
    </source>
</evidence>
<dbReference type="HOGENOM" id="CLU_1472071_0_0_2"/>
<dbReference type="KEGG" id="mbn:Mboo_0192"/>
<proteinExistence type="predicted"/>
<keyword evidence="2" id="KW-1185">Reference proteome</keyword>
<dbReference type="OrthoDB" id="117624at2157"/>
<reference evidence="2" key="1">
    <citation type="journal article" date="2015" name="Microbiology">
        <title>Genome of Methanoregula boonei 6A8 reveals adaptations to oligotrophic peatland environments.</title>
        <authorList>
            <person name="Braeuer S."/>
            <person name="Cadillo-Quiroz H."/>
            <person name="Kyrpides N."/>
            <person name="Woyke T."/>
            <person name="Goodwin L."/>
            <person name="Detter C."/>
            <person name="Podell S."/>
            <person name="Yavitt J.B."/>
            <person name="Zinder S.H."/>
        </authorList>
    </citation>
    <scope>NUCLEOTIDE SEQUENCE [LARGE SCALE GENOMIC DNA]</scope>
    <source>
        <strain evidence="2">DSM 21154 / JCM 14090 / 6A8</strain>
    </source>
</reference>
<name>A7I4Q4_METB6</name>
<dbReference type="Proteomes" id="UP000002408">
    <property type="component" value="Chromosome"/>
</dbReference>
<accession>A7I4Q4</accession>
<dbReference type="eggNOG" id="arCOG05203">
    <property type="taxonomic scope" value="Archaea"/>
</dbReference>
<dbReference type="RefSeq" id="WP_011991203.1">
    <property type="nucleotide sequence ID" value="NC_009712.1"/>
</dbReference>
<dbReference type="GeneID" id="5411517"/>
<dbReference type="AlphaFoldDB" id="A7I4Q4"/>
<evidence type="ECO:0000313" key="2">
    <source>
        <dbReference type="Proteomes" id="UP000002408"/>
    </source>
</evidence>